<dbReference type="AlphaFoldDB" id="A0A5R8Y2D1"/>
<organism evidence="1 2">
    <name type="scientific">Arcobacter arenosus</name>
    <dbReference type="NCBI Taxonomy" id="2576037"/>
    <lineage>
        <taxon>Bacteria</taxon>
        <taxon>Pseudomonadati</taxon>
        <taxon>Campylobacterota</taxon>
        <taxon>Epsilonproteobacteria</taxon>
        <taxon>Campylobacterales</taxon>
        <taxon>Arcobacteraceae</taxon>
        <taxon>Arcobacter</taxon>
    </lineage>
</organism>
<dbReference type="EMBL" id="VANU01000002">
    <property type="protein sequence ID" value="TLP39434.1"/>
    <property type="molecule type" value="Genomic_DNA"/>
</dbReference>
<keyword evidence="2" id="KW-1185">Reference proteome</keyword>
<comment type="caution">
    <text evidence="1">The sequence shown here is derived from an EMBL/GenBank/DDBJ whole genome shotgun (WGS) entry which is preliminary data.</text>
</comment>
<sequence length="66" mass="8038">MKRVESIKMVKISNEEEHQLVDHFNDMSVQEWACLPIELKFPAPKHIYQMKIEKHLTWKDLEQNFK</sequence>
<evidence type="ECO:0000313" key="1">
    <source>
        <dbReference type="EMBL" id="TLP39434.1"/>
    </source>
</evidence>
<proteinExistence type="predicted"/>
<dbReference type="RefSeq" id="WP_138152017.1">
    <property type="nucleotide sequence ID" value="NZ_CBDDKQ010000002.1"/>
</dbReference>
<protein>
    <submittedName>
        <fullName evidence="1">Uncharacterized protein</fullName>
    </submittedName>
</protein>
<gene>
    <name evidence="1" type="ORF">FDK22_06075</name>
</gene>
<name>A0A5R8Y2D1_9BACT</name>
<accession>A0A5R8Y2D1</accession>
<evidence type="ECO:0000313" key="2">
    <source>
        <dbReference type="Proteomes" id="UP000308901"/>
    </source>
</evidence>
<reference evidence="1 2" key="1">
    <citation type="submission" date="2019-05" db="EMBL/GenBank/DDBJ databases">
        <title>Arcobacter sp. nov., isolated from sea sediment.</title>
        <authorList>
            <person name="Kim W."/>
        </authorList>
    </citation>
    <scope>NUCLEOTIDE SEQUENCE [LARGE SCALE GENOMIC DNA]</scope>
    <source>
        <strain evidence="1 2">CAU 1517</strain>
    </source>
</reference>
<dbReference type="Proteomes" id="UP000308901">
    <property type="component" value="Unassembled WGS sequence"/>
</dbReference>